<dbReference type="PANTHER" id="PTHR43310:SF2">
    <property type="entry name" value="SLC26A_SULP TRANSPORTER DOMAIN-CONTAINING PROTEIN"/>
    <property type="match status" value="1"/>
</dbReference>
<evidence type="ECO:0000313" key="4">
    <source>
        <dbReference type="Proteomes" id="UP001162029"/>
    </source>
</evidence>
<dbReference type="Pfam" id="PF01740">
    <property type="entry name" value="STAS"/>
    <property type="match status" value="1"/>
</dbReference>
<dbReference type="InterPro" id="IPR002645">
    <property type="entry name" value="STAS_dom"/>
</dbReference>
<dbReference type="InterPro" id="IPR052706">
    <property type="entry name" value="Membrane-Transporter-like"/>
</dbReference>
<dbReference type="InterPro" id="IPR036513">
    <property type="entry name" value="STAS_dom_sf"/>
</dbReference>
<organism evidence="3 4">
    <name type="scientific">Peronospora destructor</name>
    <dbReference type="NCBI Taxonomy" id="86335"/>
    <lineage>
        <taxon>Eukaryota</taxon>
        <taxon>Sar</taxon>
        <taxon>Stramenopiles</taxon>
        <taxon>Oomycota</taxon>
        <taxon>Peronosporomycetes</taxon>
        <taxon>Peronosporales</taxon>
        <taxon>Peronosporaceae</taxon>
        <taxon>Peronospora</taxon>
    </lineage>
</organism>
<evidence type="ECO:0000313" key="3">
    <source>
        <dbReference type="EMBL" id="CAI5738579.1"/>
    </source>
</evidence>
<proteinExistence type="predicted"/>
<name>A0AAV0UVC8_9STRA</name>
<keyword evidence="1" id="KW-0812">Transmembrane</keyword>
<sequence length="270" mass="30435">MSYVPRFFFAATLTFIAIDLMIEWLVLTFKMMSLREYAVLWMTFIAVNLVTLDKGMLIGFGIAIVNFLLGYIRQPVVIWKPRSSNTARTLDERQLLHDKRGTIAFFEFSGFLFFGSSVQILDRVQKAVYVRKQISDNIGDVGADYVSGGNMLLTPNEHRTPLIECLDGTPATNPDAEPTRYVVMDFTNATAMDATAARSAFLILQKYCSNHDITVVYAAVLPQIRSMLVKNDVVGDDYFFSSIESAFEFCENELLASTMSVVHKQLPQRS</sequence>
<feature type="domain" description="STAS" evidence="2">
    <location>
        <begin position="103"/>
        <end position="250"/>
    </location>
</feature>
<feature type="transmembrane region" description="Helical" evidence="1">
    <location>
        <begin position="6"/>
        <end position="27"/>
    </location>
</feature>
<evidence type="ECO:0000259" key="2">
    <source>
        <dbReference type="PROSITE" id="PS50801"/>
    </source>
</evidence>
<dbReference type="Gene3D" id="3.30.750.24">
    <property type="entry name" value="STAS domain"/>
    <property type="match status" value="1"/>
</dbReference>
<protein>
    <recommendedName>
        <fullName evidence="2">STAS domain-containing protein</fullName>
    </recommendedName>
</protein>
<dbReference type="Proteomes" id="UP001162029">
    <property type="component" value="Unassembled WGS sequence"/>
</dbReference>
<dbReference type="SUPFAM" id="SSF52091">
    <property type="entry name" value="SpoIIaa-like"/>
    <property type="match status" value="1"/>
</dbReference>
<dbReference type="PANTHER" id="PTHR43310">
    <property type="entry name" value="SULFATE TRANSPORTER YBAR-RELATED"/>
    <property type="match status" value="1"/>
</dbReference>
<comment type="caution">
    <text evidence="3">The sequence shown here is derived from an EMBL/GenBank/DDBJ whole genome shotgun (WGS) entry which is preliminary data.</text>
</comment>
<evidence type="ECO:0000256" key="1">
    <source>
        <dbReference type="SAM" id="Phobius"/>
    </source>
</evidence>
<accession>A0AAV0UVC8</accession>
<keyword evidence="4" id="KW-1185">Reference proteome</keyword>
<feature type="transmembrane region" description="Helical" evidence="1">
    <location>
        <begin position="56"/>
        <end position="72"/>
    </location>
</feature>
<dbReference type="EMBL" id="CANTFM010001341">
    <property type="protein sequence ID" value="CAI5738579.1"/>
    <property type="molecule type" value="Genomic_DNA"/>
</dbReference>
<dbReference type="PROSITE" id="PS50801">
    <property type="entry name" value="STAS"/>
    <property type="match status" value="1"/>
</dbReference>
<keyword evidence="1" id="KW-1133">Transmembrane helix</keyword>
<keyword evidence="1" id="KW-0472">Membrane</keyword>
<gene>
    <name evidence="3" type="ORF">PDE001_LOCUS6953</name>
</gene>
<dbReference type="AlphaFoldDB" id="A0AAV0UVC8"/>
<reference evidence="3" key="1">
    <citation type="submission" date="2022-12" db="EMBL/GenBank/DDBJ databases">
        <authorList>
            <person name="Webb A."/>
        </authorList>
    </citation>
    <scope>NUCLEOTIDE SEQUENCE</scope>
    <source>
        <strain evidence="3">Pd1</strain>
    </source>
</reference>